<reference evidence="1 2" key="1">
    <citation type="journal article" date="2019" name="Genome Biol. Evol.">
        <title>Day and night: Metabolic profiles and evolutionary relationships of six axenic non-marine cyanobacteria.</title>
        <authorList>
            <person name="Will S.E."/>
            <person name="Henke P."/>
            <person name="Boedeker C."/>
            <person name="Huang S."/>
            <person name="Brinkmann H."/>
            <person name="Rohde M."/>
            <person name="Jarek M."/>
            <person name="Friedl T."/>
            <person name="Seufert S."/>
            <person name="Schumacher M."/>
            <person name="Overmann J."/>
            <person name="Neumann-Schaal M."/>
            <person name="Petersen J."/>
        </authorList>
    </citation>
    <scope>NUCLEOTIDE SEQUENCE [LARGE SCALE GENOMIC DNA]</scope>
    <source>
        <strain evidence="1 2">SAG 39.79</strain>
    </source>
</reference>
<name>A0AB37UDZ1_9CYAN</name>
<organism evidence="1 2">
    <name type="scientific">Chroococcidiopsis cubana SAG 39.79</name>
    <dbReference type="NCBI Taxonomy" id="388085"/>
    <lineage>
        <taxon>Bacteria</taxon>
        <taxon>Bacillati</taxon>
        <taxon>Cyanobacteriota</taxon>
        <taxon>Cyanophyceae</taxon>
        <taxon>Chroococcidiopsidales</taxon>
        <taxon>Chroococcidiopsidaceae</taxon>
        <taxon>Chroococcidiopsis</taxon>
    </lineage>
</organism>
<proteinExistence type="predicted"/>
<dbReference type="AlphaFoldDB" id="A0AB37UDZ1"/>
<gene>
    <name evidence="1" type="ORF">DSM107010_48820</name>
</gene>
<dbReference type="Proteomes" id="UP000282574">
    <property type="component" value="Unassembled WGS sequence"/>
</dbReference>
<comment type="caution">
    <text evidence="1">The sequence shown here is derived from an EMBL/GenBank/DDBJ whole genome shotgun (WGS) entry which is preliminary data.</text>
</comment>
<sequence length="86" mass="9915">MFGKPSGYAVRKRVNLIDTPQNWSALEAKCWVMHNNALNGCFDPTLEKYSLNNKQKLALLKPPIREANLFDQILEKYKPKLVTPVR</sequence>
<protein>
    <submittedName>
        <fullName evidence="1">Uncharacterized protein</fullName>
    </submittedName>
</protein>
<evidence type="ECO:0000313" key="2">
    <source>
        <dbReference type="Proteomes" id="UP000282574"/>
    </source>
</evidence>
<evidence type="ECO:0000313" key="1">
    <source>
        <dbReference type="EMBL" id="RUT08010.1"/>
    </source>
</evidence>
<dbReference type="RefSeq" id="WP_106167536.1">
    <property type="nucleotide sequence ID" value="NZ_JAVKZF010000002.1"/>
</dbReference>
<dbReference type="EMBL" id="RSCK01000057">
    <property type="protein sequence ID" value="RUT08010.1"/>
    <property type="molecule type" value="Genomic_DNA"/>
</dbReference>
<keyword evidence="2" id="KW-1185">Reference proteome</keyword>
<accession>A0AB37UDZ1</accession>